<dbReference type="InterPro" id="IPR006059">
    <property type="entry name" value="SBP"/>
</dbReference>
<comment type="caution">
    <text evidence="5">The sequence shown here is derived from an EMBL/GenBank/DDBJ whole genome shotgun (WGS) entry which is preliminary data.</text>
</comment>
<name>A0A066YJT8_9ACTN</name>
<sequence length="425" mass="44111">MSAARTPLGRRSFLTGSLLLVAGAAVACTTDPVGGDSSHGAATTLNVWYHAYGEAGTQQAVTRYATAFTKANPDIAVKITWVPGDYASKLNATLLTDAAPDVFEIGDFAAGLAARGQIAALDDLYGDAKADFDRGNLDQETVGGKVYGVKMIDDVMMLYYRKSALAKAGIAPPDTFDALAAAAGALTGGGNKGLFLGNDGVGDSPLLAVLAGGGELVGTDGRAAFDSPQAVEAITALKRLHDDKSLLLGYTTDWWDPSALVQGAAAMQWCGLWAMPAVQSALGDDFGVLPWPALKAGGRPAVRVGGWTSCVNAKARHVDAAKKYVQWLWIQQTDLQRDFAQSYGLHLPARKSLAANADKLAAGPAKQAVELAAAHGRRNPGTWNTAVSTVFTAAATKALNGQGDIAALLRDAAAQAQAEIDKQRG</sequence>
<dbReference type="GO" id="GO:0055052">
    <property type="term" value="C:ATP-binding cassette (ABC) transporter complex, substrate-binding subunit-containing"/>
    <property type="evidence" value="ECO:0007669"/>
    <property type="project" value="TreeGrafter"/>
</dbReference>
<comment type="similarity">
    <text evidence="1">Belongs to the bacterial solute-binding protein 1 family.</text>
</comment>
<keyword evidence="6" id="KW-1185">Reference proteome</keyword>
<dbReference type="PANTHER" id="PTHR30061">
    <property type="entry name" value="MALTOSE-BINDING PERIPLASMIC PROTEIN"/>
    <property type="match status" value="1"/>
</dbReference>
<keyword evidence="3 4" id="KW-0732">Signal</keyword>
<feature type="chain" id="PRO_5001631549" description="Sugar ABC transporter substrate-binding protein" evidence="4">
    <location>
        <begin position="28"/>
        <end position="425"/>
    </location>
</feature>
<accession>A0A066YJT8</accession>
<gene>
    <name evidence="5" type="ORF">KCH_68040</name>
</gene>
<evidence type="ECO:0000256" key="4">
    <source>
        <dbReference type="SAM" id="SignalP"/>
    </source>
</evidence>
<feature type="signal peptide" evidence="4">
    <location>
        <begin position="1"/>
        <end position="27"/>
    </location>
</feature>
<dbReference type="PATRIC" id="fig|1348663.4.peg.6586"/>
<protein>
    <recommendedName>
        <fullName evidence="7">Sugar ABC transporter substrate-binding protein</fullName>
    </recommendedName>
</protein>
<dbReference type="GO" id="GO:1901982">
    <property type="term" value="F:maltose binding"/>
    <property type="evidence" value="ECO:0007669"/>
    <property type="project" value="TreeGrafter"/>
</dbReference>
<evidence type="ECO:0008006" key="7">
    <source>
        <dbReference type="Google" id="ProtNLM"/>
    </source>
</evidence>
<dbReference type="InterPro" id="IPR006311">
    <property type="entry name" value="TAT_signal"/>
</dbReference>
<evidence type="ECO:0000256" key="3">
    <source>
        <dbReference type="ARBA" id="ARBA00022729"/>
    </source>
</evidence>
<proteinExistence type="inferred from homology"/>
<dbReference type="Pfam" id="PF01547">
    <property type="entry name" value="SBP_bac_1"/>
    <property type="match status" value="1"/>
</dbReference>
<dbReference type="PANTHER" id="PTHR30061:SF50">
    <property type="entry name" value="MALTOSE_MALTODEXTRIN-BINDING PERIPLASMIC PROTEIN"/>
    <property type="match status" value="1"/>
</dbReference>
<dbReference type="PROSITE" id="PS51318">
    <property type="entry name" value="TAT"/>
    <property type="match status" value="1"/>
</dbReference>
<evidence type="ECO:0000256" key="1">
    <source>
        <dbReference type="ARBA" id="ARBA00008520"/>
    </source>
</evidence>
<dbReference type="PROSITE" id="PS51257">
    <property type="entry name" value="PROKAR_LIPOPROTEIN"/>
    <property type="match status" value="1"/>
</dbReference>
<evidence type="ECO:0000256" key="2">
    <source>
        <dbReference type="ARBA" id="ARBA00022448"/>
    </source>
</evidence>
<dbReference type="EMBL" id="JNBY01000142">
    <property type="protein sequence ID" value="KDN81442.1"/>
    <property type="molecule type" value="Genomic_DNA"/>
</dbReference>
<dbReference type="HOGENOM" id="CLU_031285_10_1_11"/>
<keyword evidence="2" id="KW-0813">Transport</keyword>
<dbReference type="AlphaFoldDB" id="A0A066YJT8"/>
<dbReference type="eggNOG" id="COG1653">
    <property type="taxonomic scope" value="Bacteria"/>
</dbReference>
<reference evidence="5 6" key="1">
    <citation type="submission" date="2014-05" db="EMBL/GenBank/DDBJ databases">
        <title>Draft Genome Sequence of Kitasatospora cheerisanensis KCTC 2395.</title>
        <authorList>
            <person name="Nam D.H."/>
        </authorList>
    </citation>
    <scope>NUCLEOTIDE SEQUENCE [LARGE SCALE GENOMIC DNA]</scope>
    <source>
        <strain evidence="5 6">KCTC 2395</strain>
    </source>
</reference>
<evidence type="ECO:0000313" key="5">
    <source>
        <dbReference type="EMBL" id="KDN81442.1"/>
    </source>
</evidence>
<dbReference type="RefSeq" id="WP_035868879.1">
    <property type="nucleotide sequence ID" value="NZ_KK853997.1"/>
</dbReference>
<dbReference type="GO" id="GO:0042956">
    <property type="term" value="P:maltodextrin transmembrane transport"/>
    <property type="evidence" value="ECO:0007669"/>
    <property type="project" value="TreeGrafter"/>
</dbReference>
<dbReference type="Gene3D" id="3.40.190.10">
    <property type="entry name" value="Periplasmic binding protein-like II"/>
    <property type="match status" value="1"/>
</dbReference>
<organism evidence="5 6">
    <name type="scientific">Kitasatospora cheerisanensis KCTC 2395</name>
    <dbReference type="NCBI Taxonomy" id="1348663"/>
    <lineage>
        <taxon>Bacteria</taxon>
        <taxon>Bacillati</taxon>
        <taxon>Actinomycetota</taxon>
        <taxon>Actinomycetes</taxon>
        <taxon>Kitasatosporales</taxon>
        <taxon>Streptomycetaceae</taxon>
        <taxon>Kitasatospora</taxon>
    </lineage>
</organism>
<dbReference type="SUPFAM" id="SSF53850">
    <property type="entry name" value="Periplasmic binding protein-like II"/>
    <property type="match status" value="1"/>
</dbReference>
<evidence type="ECO:0000313" key="6">
    <source>
        <dbReference type="Proteomes" id="UP000027178"/>
    </source>
</evidence>
<dbReference type="Proteomes" id="UP000027178">
    <property type="component" value="Unassembled WGS sequence"/>
</dbReference>
<dbReference type="GO" id="GO:0015768">
    <property type="term" value="P:maltose transport"/>
    <property type="evidence" value="ECO:0007669"/>
    <property type="project" value="TreeGrafter"/>
</dbReference>
<dbReference type="OrthoDB" id="9762335at2"/>